<feature type="domain" description="Metallo-beta-lactamase" evidence="1">
    <location>
        <begin position="17"/>
        <end position="211"/>
    </location>
</feature>
<comment type="caution">
    <text evidence="2">The sequence shown here is derived from an EMBL/GenBank/DDBJ whole genome shotgun (WGS) entry which is preliminary data.</text>
</comment>
<dbReference type="EMBL" id="BAABDQ010000008">
    <property type="protein sequence ID" value="GAA3558652.1"/>
    <property type="molecule type" value="Genomic_DNA"/>
</dbReference>
<dbReference type="InterPro" id="IPR036866">
    <property type="entry name" value="RibonucZ/Hydroxyglut_hydro"/>
</dbReference>
<evidence type="ECO:0000313" key="2">
    <source>
        <dbReference type="EMBL" id="GAA3558652.1"/>
    </source>
</evidence>
<name>A0ABP6X433_9ACTN</name>
<evidence type="ECO:0000259" key="1">
    <source>
        <dbReference type="SMART" id="SM00849"/>
    </source>
</evidence>
<dbReference type="Gene3D" id="3.60.15.10">
    <property type="entry name" value="Ribonuclease Z/Hydroxyacylglutathione hydrolase-like"/>
    <property type="match status" value="1"/>
</dbReference>
<dbReference type="Pfam" id="PF00753">
    <property type="entry name" value="Lactamase_B"/>
    <property type="match status" value="1"/>
</dbReference>
<dbReference type="InterPro" id="IPR050855">
    <property type="entry name" value="NDM-1-like"/>
</dbReference>
<accession>A0ABP6X433</accession>
<dbReference type="CDD" id="cd07721">
    <property type="entry name" value="yflN-like_MBL-fold"/>
    <property type="match status" value="1"/>
</dbReference>
<dbReference type="Proteomes" id="UP001500630">
    <property type="component" value="Unassembled WGS sequence"/>
</dbReference>
<dbReference type="InterPro" id="IPR001279">
    <property type="entry name" value="Metallo-B-lactamas"/>
</dbReference>
<evidence type="ECO:0000313" key="3">
    <source>
        <dbReference type="Proteomes" id="UP001500630"/>
    </source>
</evidence>
<gene>
    <name evidence="2" type="ORF">GCM10022419_044090</name>
</gene>
<dbReference type="SUPFAM" id="SSF56281">
    <property type="entry name" value="Metallo-hydrolase/oxidoreductase"/>
    <property type="match status" value="1"/>
</dbReference>
<reference evidence="3" key="1">
    <citation type="journal article" date="2019" name="Int. J. Syst. Evol. Microbiol.">
        <title>The Global Catalogue of Microorganisms (GCM) 10K type strain sequencing project: providing services to taxonomists for standard genome sequencing and annotation.</title>
        <authorList>
            <consortium name="The Broad Institute Genomics Platform"/>
            <consortium name="The Broad Institute Genome Sequencing Center for Infectious Disease"/>
            <person name="Wu L."/>
            <person name="Ma J."/>
        </authorList>
    </citation>
    <scope>NUCLEOTIDE SEQUENCE [LARGE SCALE GENOMIC DNA]</scope>
    <source>
        <strain evidence="3">JCM 17326</strain>
    </source>
</reference>
<protein>
    <submittedName>
        <fullName evidence="2">MBL fold metallo-hydrolase</fullName>
    </submittedName>
</protein>
<dbReference type="RefSeq" id="WP_345564324.1">
    <property type="nucleotide sequence ID" value="NZ_BAABDQ010000008.1"/>
</dbReference>
<keyword evidence="3" id="KW-1185">Reference proteome</keyword>
<proteinExistence type="predicted"/>
<dbReference type="PANTHER" id="PTHR42951">
    <property type="entry name" value="METALLO-BETA-LACTAMASE DOMAIN-CONTAINING"/>
    <property type="match status" value="1"/>
</dbReference>
<dbReference type="PANTHER" id="PTHR42951:SF17">
    <property type="entry name" value="METALLO-BETA-LACTAMASE DOMAIN-CONTAINING PROTEIN"/>
    <property type="match status" value="1"/>
</dbReference>
<sequence length="228" mass="24132">MELIELLPTLHLLRFDVGNVYLWHEGDALTLIDTGVPGSGAEIKAAVEGLGFTLGQLRAVVVTHGHDDHWGSLSELGDDAPFLVHAADAPVLRGDYRQRVPDPADLPGWERDLFLGLPPMPAPSPVRVDRELADGDVLDFGGGAHVIGIPGHTPGSIAVHVPAHRLLFAGDTIANVGGHTMLGVFNLDRQGAADSFRRLSELDLSLVCVGHGDPVTGDASARLRAVQV</sequence>
<dbReference type="SMART" id="SM00849">
    <property type="entry name" value="Lactamase_B"/>
    <property type="match status" value="1"/>
</dbReference>
<organism evidence="2 3">
    <name type="scientific">Nonomuraea rosea</name>
    <dbReference type="NCBI Taxonomy" id="638574"/>
    <lineage>
        <taxon>Bacteria</taxon>
        <taxon>Bacillati</taxon>
        <taxon>Actinomycetota</taxon>
        <taxon>Actinomycetes</taxon>
        <taxon>Streptosporangiales</taxon>
        <taxon>Streptosporangiaceae</taxon>
        <taxon>Nonomuraea</taxon>
    </lineage>
</organism>